<proteinExistence type="predicted"/>
<comment type="caution">
    <text evidence="2">The sequence shown here is derived from an EMBL/GenBank/DDBJ whole genome shotgun (WGS) entry which is preliminary data.</text>
</comment>
<name>A0A367FDG6_9ACTN</name>
<evidence type="ECO:0000313" key="2">
    <source>
        <dbReference type="EMBL" id="RCG27959.1"/>
    </source>
</evidence>
<feature type="region of interest" description="Disordered" evidence="1">
    <location>
        <begin position="1"/>
        <end position="71"/>
    </location>
</feature>
<gene>
    <name evidence="2" type="ORF">DQ384_25965</name>
</gene>
<keyword evidence="3" id="KW-1185">Reference proteome</keyword>
<protein>
    <submittedName>
        <fullName evidence="2">Uncharacterized protein</fullName>
    </submittedName>
</protein>
<sequence>MSRLSRPITLPALRTVPPADPPYDEERRPGSPPTAPVPPQGSPAVACDGPPPETRPVALAARSGASPDERGLRGLGQALAEVLAGRRPPGGVADRLTGRAYAELVRAGRMIDTRRPPVAGTPHVHRPCDGVVEACMLVRCGERSRVLALRVERRGVQWLCTDFETA</sequence>
<dbReference type="Pfam" id="PF20060">
    <property type="entry name" value="DUF6459"/>
    <property type="match status" value="1"/>
</dbReference>
<evidence type="ECO:0000313" key="3">
    <source>
        <dbReference type="Proteomes" id="UP000253094"/>
    </source>
</evidence>
<accession>A0A367FDG6</accession>
<dbReference type="EMBL" id="QOIL01000015">
    <property type="protein sequence ID" value="RCG27959.1"/>
    <property type="molecule type" value="Genomic_DNA"/>
</dbReference>
<organism evidence="2 3">
    <name type="scientific">Sphaerisporangium album</name>
    <dbReference type="NCBI Taxonomy" id="509200"/>
    <lineage>
        <taxon>Bacteria</taxon>
        <taxon>Bacillati</taxon>
        <taxon>Actinomycetota</taxon>
        <taxon>Actinomycetes</taxon>
        <taxon>Streptosporangiales</taxon>
        <taxon>Streptosporangiaceae</taxon>
        <taxon>Sphaerisporangium</taxon>
    </lineage>
</organism>
<dbReference type="Proteomes" id="UP000253094">
    <property type="component" value="Unassembled WGS sequence"/>
</dbReference>
<reference evidence="2 3" key="1">
    <citation type="submission" date="2018-06" db="EMBL/GenBank/DDBJ databases">
        <title>Sphaerisporangium craniellae sp. nov., isolated from a marine sponge in the South China Sea.</title>
        <authorList>
            <person name="Li L."/>
        </authorList>
    </citation>
    <scope>NUCLEOTIDE SEQUENCE [LARGE SCALE GENOMIC DNA]</scope>
    <source>
        <strain evidence="2 3">CCTCC AA 208026</strain>
    </source>
</reference>
<feature type="compositionally biased region" description="Pro residues" evidence="1">
    <location>
        <begin position="30"/>
        <end position="41"/>
    </location>
</feature>
<dbReference type="OrthoDB" id="3266345at2"/>
<dbReference type="AlphaFoldDB" id="A0A367FDG6"/>
<evidence type="ECO:0000256" key="1">
    <source>
        <dbReference type="SAM" id="MobiDB-lite"/>
    </source>
</evidence>
<dbReference type="RefSeq" id="WP_114031520.1">
    <property type="nucleotide sequence ID" value="NZ_QOIL01000015.1"/>
</dbReference>
<dbReference type="InterPro" id="IPR045596">
    <property type="entry name" value="DUF6459"/>
</dbReference>